<dbReference type="Pfam" id="PF00012">
    <property type="entry name" value="HSP70"/>
    <property type="match status" value="1"/>
</dbReference>
<accession>A0A4U9D5P2</accession>
<dbReference type="AlphaFoldDB" id="A0A4U9D5P2"/>
<evidence type="ECO:0000313" key="3">
    <source>
        <dbReference type="EMBL" id="VTN13879.1"/>
    </source>
</evidence>
<dbReference type="InterPro" id="IPR029047">
    <property type="entry name" value="HSP70_peptide-bd_sf"/>
</dbReference>
<protein>
    <submittedName>
        <fullName evidence="3">Heat shock protein 70</fullName>
    </submittedName>
</protein>
<dbReference type="GO" id="GO:0140662">
    <property type="term" value="F:ATP-dependent protein folding chaperone"/>
    <property type="evidence" value="ECO:0007669"/>
    <property type="project" value="InterPro"/>
</dbReference>
<keyword evidence="2" id="KW-0067">ATP-binding</keyword>
<evidence type="ECO:0000256" key="2">
    <source>
        <dbReference type="ARBA" id="ARBA00022840"/>
    </source>
</evidence>
<dbReference type="InterPro" id="IPR013126">
    <property type="entry name" value="Hsp_70_fam"/>
</dbReference>
<evidence type="ECO:0000313" key="4">
    <source>
        <dbReference type="Proteomes" id="UP000339249"/>
    </source>
</evidence>
<keyword evidence="3" id="KW-0346">Stress response</keyword>
<proteinExistence type="predicted"/>
<keyword evidence="1" id="KW-0547">Nucleotide-binding</keyword>
<dbReference type="Gene3D" id="2.60.34.10">
    <property type="entry name" value="Substrate Binding Domain Of DNAk, Chain A, domain 1"/>
    <property type="match status" value="1"/>
</dbReference>
<name>A0A4U9D5P2_RAOTE</name>
<reference evidence="3 4" key="1">
    <citation type="submission" date="2019-04" db="EMBL/GenBank/DDBJ databases">
        <authorList>
            <consortium name="Pathogen Informatics"/>
        </authorList>
    </citation>
    <scope>NUCLEOTIDE SEQUENCE [LARGE SCALE GENOMIC DNA]</scope>
    <source>
        <strain evidence="3 4">NCTC9185</strain>
    </source>
</reference>
<gene>
    <name evidence="3" type="primary">dnaK_4</name>
    <name evidence="3" type="ORF">NCTC9185_05925</name>
</gene>
<organism evidence="3 4">
    <name type="scientific">Raoultella terrigena</name>
    <name type="common">Klebsiella terrigena</name>
    <dbReference type="NCBI Taxonomy" id="577"/>
    <lineage>
        <taxon>Bacteria</taxon>
        <taxon>Pseudomonadati</taxon>
        <taxon>Pseudomonadota</taxon>
        <taxon>Gammaproteobacteria</taxon>
        <taxon>Enterobacterales</taxon>
        <taxon>Enterobacteriaceae</taxon>
        <taxon>Klebsiella/Raoultella group</taxon>
        <taxon>Raoultella</taxon>
    </lineage>
</organism>
<dbReference type="Proteomes" id="UP000339249">
    <property type="component" value="Unassembled WGS sequence"/>
</dbReference>
<dbReference type="GO" id="GO:0005524">
    <property type="term" value="F:ATP binding"/>
    <property type="evidence" value="ECO:0007669"/>
    <property type="project" value="UniProtKB-KW"/>
</dbReference>
<evidence type="ECO:0000256" key="1">
    <source>
        <dbReference type="ARBA" id="ARBA00022741"/>
    </source>
</evidence>
<dbReference type="EMBL" id="CABDVU010000001">
    <property type="protein sequence ID" value="VTN13879.1"/>
    <property type="molecule type" value="Genomic_DNA"/>
</dbReference>
<sequence>MKLFAIGAAVQGGVLTGEVKDVLLLDGYPLSLGIETMGA</sequence>